<feature type="region of interest" description="Disordered" evidence="1">
    <location>
        <begin position="76"/>
        <end position="161"/>
    </location>
</feature>
<evidence type="ECO:0000256" key="1">
    <source>
        <dbReference type="SAM" id="MobiDB-lite"/>
    </source>
</evidence>
<dbReference type="EMBL" id="JN987473">
    <property type="protein sequence ID" value="AET50696.1"/>
    <property type="molecule type" value="mRNA"/>
</dbReference>
<proteinExistence type="evidence at transcript level"/>
<feature type="signal peptide" evidence="2">
    <location>
        <begin position="1"/>
        <end position="19"/>
    </location>
</feature>
<feature type="chain" id="PRO_5003618581" evidence="2">
    <location>
        <begin position="20"/>
        <end position="418"/>
    </location>
</feature>
<accession>H9B9N6</accession>
<protein>
    <submittedName>
        <fullName evidence="3">Uncharacterized protein</fullName>
    </submittedName>
</protein>
<sequence>MHALHSLILIAITAGALLGAETASSSEGTPRAIHQYILPSSRRRPGMLPAVSSLALLIATIVGFLGARCYSSIKGHSPNGLPGQQKRNMAEGGQSPCLDDDDDDDDDKKFPSLKELGATAAPDDDKELGATAAPDDDKELGATAAPDDPDDPDHTIKPVPAQPVAAQWFTVEKMDRREKARRHAVVLLARERLEKIELQKPKKIILETEKFLREGILEFAKEGFDRVSKYVLKDKVPIEEDETTWFLAALYLRIHEDYKTKVKQETGKSLEEIGVEDIPNAIQSVAWKFIQNLKLTSKFMLDLEAVESRMRFALRLVKPTVMEKVMAAPTMRHCRENLSLAILIYGLYYILQGKAESKNWLNTFVIPTQVQPWLKQWEREIYIALDKAHPWTSHSMEFYKAIQAYKKEIVDLLLRYYK</sequence>
<dbReference type="AlphaFoldDB" id="H9B9N6"/>
<reference evidence="3" key="1">
    <citation type="journal article" date="2012" name="BMC Genomics">
        <title>Characterisation of full-length cDNA sequences provides insights into the Eimeria tenella transcriptome.</title>
        <authorList>
            <person name="Amiruddin N."/>
            <person name="Lee X.W."/>
            <person name="Blake D.P."/>
            <person name="Suzuki Y."/>
            <person name="Tay Y.L."/>
            <person name="Lim L.S."/>
            <person name="Tomley F.M."/>
            <person name="Watanabe J."/>
            <person name="Sugimoto C."/>
            <person name="Wan K.L."/>
        </authorList>
    </citation>
    <scope>NUCLEOTIDE SEQUENCE</scope>
    <source>
        <strain evidence="3">Houghton</strain>
    </source>
</reference>
<evidence type="ECO:0000256" key="2">
    <source>
        <dbReference type="SAM" id="SignalP"/>
    </source>
</evidence>
<name>H9B9N6_EIMTE</name>
<organism evidence="3">
    <name type="scientific">Eimeria tenella</name>
    <name type="common">Coccidian parasite</name>
    <dbReference type="NCBI Taxonomy" id="5802"/>
    <lineage>
        <taxon>Eukaryota</taxon>
        <taxon>Sar</taxon>
        <taxon>Alveolata</taxon>
        <taxon>Apicomplexa</taxon>
        <taxon>Conoidasida</taxon>
        <taxon>Coccidia</taxon>
        <taxon>Eucoccidiorida</taxon>
        <taxon>Eimeriorina</taxon>
        <taxon>Eimeriidae</taxon>
        <taxon>Eimeria</taxon>
    </lineage>
</organism>
<dbReference type="VEuPathDB" id="ToxoDB:ETH2_1100600"/>
<evidence type="ECO:0000313" key="3">
    <source>
        <dbReference type="EMBL" id="AET50696.1"/>
    </source>
</evidence>
<keyword evidence="2" id="KW-0732">Signal</keyword>